<accession>A0A2A3YFN8</accession>
<dbReference type="AlphaFoldDB" id="A0A2A3YFN8"/>
<evidence type="ECO:0000313" key="2">
    <source>
        <dbReference type="Proteomes" id="UP000218598"/>
    </source>
</evidence>
<dbReference type="OrthoDB" id="9888809at2"/>
<sequence>MNNDYQMLDDLMQDMHDRNTVRIAMTDWLIGGHAPGDAWQARDPRRTTVEGSLRSEALVLGAALDLLREDVQEARDEGLPEDTIIAALDLPSEIASLVLGEGHPLNGKDN</sequence>
<dbReference type="RefSeq" id="WP_096197736.1">
    <property type="nucleotide sequence ID" value="NZ_JBQQJY010000035.1"/>
</dbReference>
<name>A0A2A3YFN8_9MICO</name>
<keyword evidence="2" id="KW-1185">Reference proteome</keyword>
<reference evidence="1 2" key="1">
    <citation type="journal article" date="2017" name="Elife">
        <title>Extensive horizontal gene transfer in cheese-associated bacteria.</title>
        <authorList>
            <person name="Bonham K.S."/>
            <person name="Wolfe B.E."/>
            <person name="Dutton R.J."/>
        </authorList>
    </citation>
    <scope>NUCLEOTIDE SEQUENCE [LARGE SCALE GENOMIC DNA]</scope>
    <source>
        <strain evidence="1 2">341_9</strain>
    </source>
</reference>
<dbReference type="EMBL" id="NRGR01000027">
    <property type="protein sequence ID" value="PCC38078.1"/>
    <property type="molecule type" value="Genomic_DNA"/>
</dbReference>
<evidence type="ECO:0000313" key="1">
    <source>
        <dbReference type="EMBL" id="PCC38078.1"/>
    </source>
</evidence>
<proteinExistence type="predicted"/>
<gene>
    <name evidence="1" type="ORF">CIK66_16120</name>
</gene>
<protein>
    <submittedName>
        <fullName evidence="1">Uncharacterized protein</fullName>
    </submittedName>
</protein>
<organism evidence="1 2">
    <name type="scientific">Brachybacterium alimentarium</name>
    <dbReference type="NCBI Taxonomy" id="47845"/>
    <lineage>
        <taxon>Bacteria</taxon>
        <taxon>Bacillati</taxon>
        <taxon>Actinomycetota</taxon>
        <taxon>Actinomycetes</taxon>
        <taxon>Micrococcales</taxon>
        <taxon>Dermabacteraceae</taxon>
        <taxon>Brachybacterium</taxon>
    </lineage>
</organism>
<dbReference type="Proteomes" id="UP000218598">
    <property type="component" value="Unassembled WGS sequence"/>
</dbReference>
<comment type="caution">
    <text evidence="1">The sequence shown here is derived from an EMBL/GenBank/DDBJ whole genome shotgun (WGS) entry which is preliminary data.</text>
</comment>